<dbReference type="Proteomes" id="UP000031057">
    <property type="component" value="Unassembled WGS sequence"/>
</dbReference>
<proteinExistence type="predicted"/>
<dbReference type="RefSeq" id="WP_039284879.1">
    <property type="nucleotide sequence ID" value="NZ_JTDI01000003.1"/>
</dbReference>
<dbReference type="AlphaFoldDB" id="A0A0B1ZRF7"/>
<evidence type="ECO:0000313" key="3">
    <source>
        <dbReference type="Proteomes" id="UP000031057"/>
    </source>
</evidence>
<comment type="caution">
    <text evidence="2">The sequence shown here is derived from an EMBL/GenBank/DDBJ whole genome shotgun (WGS) entry which is preliminary data.</text>
</comment>
<feature type="region of interest" description="Disordered" evidence="1">
    <location>
        <begin position="91"/>
        <end position="114"/>
    </location>
</feature>
<keyword evidence="3" id="KW-1185">Reference proteome</keyword>
<reference evidence="2 3" key="1">
    <citation type="submission" date="2014-10" db="EMBL/GenBank/DDBJ databases">
        <title>Genome sequence of Novosphingobium malaysiense MUSC 273(T).</title>
        <authorList>
            <person name="Lee L.-H."/>
        </authorList>
    </citation>
    <scope>NUCLEOTIDE SEQUENCE [LARGE SCALE GENOMIC DNA]</scope>
    <source>
        <strain evidence="2 3">MUSC 273</strain>
    </source>
</reference>
<protein>
    <submittedName>
        <fullName evidence="2">Uncharacterized protein</fullName>
    </submittedName>
</protein>
<accession>A0A0B1ZRF7</accession>
<evidence type="ECO:0000256" key="1">
    <source>
        <dbReference type="SAM" id="MobiDB-lite"/>
    </source>
</evidence>
<sequence>MTGQRLLPEGFASLEPFVAGWALPGSAARAGRRGNSTPEEREAFYSAVAGDLPRALDYLDEKGFAAFDAADERLMNMMLCLGHVALAVEQQKDAEPRHTRDRAHMHITRTPAGA</sequence>
<dbReference type="EMBL" id="JTDI01000003">
    <property type="protein sequence ID" value="KHK91869.1"/>
    <property type="molecule type" value="Genomic_DNA"/>
</dbReference>
<dbReference type="OrthoDB" id="7477117at2"/>
<evidence type="ECO:0000313" key="2">
    <source>
        <dbReference type="EMBL" id="KHK91869.1"/>
    </source>
</evidence>
<feature type="compositionally biased region" description="Basic and acidic residues" evidence="1">
    <location>
        <begin position="91"/>
        <end position="104"/>
    </location>
</feature>
<organism evidence="2 3">
    <name type="scientific">Novosphingobium malaysiense</name>
    <dbReference type="NCBI Taxonomy" id="1348853"/>
    <lineage>
        <taxon>Bacteria</taxon>
        <taxon>Pseudomonadati</taxon>
        <taxon>Pseudomonadota</taxon>
        <taxon>Alphaproteobacteria</taxon>
        <taxon>Sphingomonadales</taxon>
        <taxon>Sphingomonadaceae</taxon>
        <taxon>Novosphingobium</taxon>
    </lineage>
</organism>
<gene>
    <name evidence="2" type="ORF">LK12_14145</name>
</gene>
<name>A0A0B1ZRF7_9SPHN</name>